<reference evidence="13 14" key="1">
    <citation type="submission" date="2018-11" db="EMBL/GenBank/DDBJ databases">
        <title>Draft genome sequence of Ferruginibacter sp. BO-59.</title>
        <authorList>
            <person name="Im W.T."/>
        </authorList>
    </citation>
    <scope>NUCLEOTIDE SEQUENCE [LARGE SCALE GENOMIC DNA]</scope>
    <source>
        <strain evidence="13 14">BO-59</strain>
    </source>
</reference>
<evidence type="ECO:0000256" key="10">
    <source>
        <dbReference type="ARBA" id="ARBA00029774"/>
    </source>
</evidence>
<dbReference type="Gene3D" id="3.90.870.10">
    <property type="entry name" value="DHBP synthase"/>
    <property type="match status" value="1"/>
</dbReference>
<evidence type="ECO:0000313" key="13">
    <source>
        <dbReference type="EMBL" id="RNI35270.1"/>
    </source>
</evidence>
<dbReference type="GO" id="GO:0006450">
    <property type="term" value="P:regulation of translational fidelity"/>
    <property type="evidence" value="ECO:0007669"/>
    <property type="project" value="TreeGrafter"/>
</dbReference>
<dbReference type="GO" id="GO:0000049">
    <property type="term" value="F:tRNA binding"/>
    <property type="evidence" value="ECO:0007669"/>
    <property type="project" value="TreeGrafter"/>
</dbReference>
<comment type="catalytic activity">
    <reaction evidence="11">
        <text>L-threonine + hydrogencarbonate + ATP = L-threonylcarbamoyladenylate + diphosphate + H2O</text>
        <dbReference type="Rhea" id="RHEA:36407"/>
        <dbReference type="ChEBI" id="CHEBI:15377"/>
        <dbReference type="ChEBI" id="CHEBI:17544"/>
        <dbReference type="ChEBI" id="CHEBI:30616"/>
        <dbReference type="ChEBI" id="CHEBI:33019"/>
        <dbReference type="ChEBI" id="CHEBI:57926"/>
        <dbReference type="ChEBI" id="CHEBI:73682"/>
        <dbReference type="EC" id="2.7.7.87"/>
    </reaction>
</comment>
<dbReference type="GO" id="GO:0005524">
    <property type="term" value="F:ATP binding"/>
    <property type="evidence" value="ECO:0007669"/>
    <property type="project" value="UniProtKB-KW"/>
</dbReference>
<dbReference type="GO" id="GO:0003725">
    <property type="term" value="F:double-stranded RNA binding"/>
    <property type="evidence" value="ECO:0007669"/>
    <property type="project" value="InterPro"/>
</dbReference>
<name>A0A3M9NBU2_9BACT</name>
<protein>
    <recommendedName>
        <fullName evidence="10">L-threonylcarbamoyladenylate synthase</fullName>
        <ecNumber evidence="3">2.7.7.87</ecNumber>
    </recommendedName>
    <alternativeName>
        <fullName evidence="10">L-threonylcarbamoyladenylate synthase</fullName>
    </alternativeName>
</protein>
<sequence length="189" mass="20918">MDLIKISKDALPVLNQGGLILYPTDTIWGIGCDATNSDAIKKVYALKNREEKKSLIILVDSIALLEKYVDNPSPELLSFIATAQKPTTAIFKNAINLPSVLINEDGSIAVRIPNDDFCIRLIQQFEKPLVSTSANISGEPSPQNFNEVSGKIKSGVDYIVPHRQDDISKKLPSAIIKLNDKQEVEFIRR</sequence>
<evidence type="ECO:0000256" key="2">
    <source>
        <dbReference type="ARBA" id="ARBA00007663"/>
    </source>
</evidence>
<keyword evidence="5" id="KW-0808">Transferase</keyword>
<dbReference type="PROSITE" id="PS51163">
    <property type="entry name" value="YRDC"/>
    <property type="match status" value="1"/>
</dbReference>
<dbReference type="EC" id="2.7.7.87" evidence="3"/>
<dbReference type="OrthoDB" id="9814580at2"/>
<keyword evidence="4" id="KW-0963">Cytoplasm</keyword>
<feature type="domain" description="YrdC-like" evidence="12">
    <location>
        <begin position="4"/>
        <end position="189"/>
    </location>
</feature>
<dbReference type="InterPro" id="IPR006070">
    <property type="entry name" value="Sua5-like_dom"/>
</dbReference>
<evidence type="ECO:0000256" key="5">
    <source>
        <dbReference type="ARBA" id="ARBA00022679"/>
    </source>
</evidence>
<evidence type="ECO:0000256" key="7">
    <source>
        <dbReference type="ARBA" id="ARBA00022695"/>
    </source>
</evidence>
<dbReference type="InterPro" id="IPR017945">
    <property type="entry name" value="DHBP_synth_RibB-like_a/b_dom"/>
</dbReference>
<gene>
    <name evidence="13" type="ORF">EFY79_13535</name>
</gene>
<keyword evidence="9" id="KW-0067">ATP-binding</keyword>
<evidence type="ECO:0000256" key="1">
    <source>
        <dbReference type="ARBA" id="ARBA00004496"/>
    </source>
</evidence>
<dbReference type="SUPFAM" id="SSF55821">
    <property type="entry name" value="YrdC/RibB"/>
    <property type="match status" value="1"/>
</dbReference>
<dbReference type="Pfam" id="PF01300">
    <property type="entry name" value="Sua5_yciO_yrdC"/>
    <property type="match status" value="1"/>
</dbReference>
<dbReference type="NCBIfam" id="TIGR00057">
    <property type="entry name" value="L-threonylcarbamoyladenylate synthase"/>
    <property type="match status" value="1"/>
</dbReference>
<evidence type="ECO:0000256" key="3">
    <source>
        <dbReference type="ARBA" id="ARBA00012584"/>
    </source>
</evidence>
<evidence type="ECO:0000313" key="14">
    <source>
        <dbReference type="Proteomes" id="UP000267223"/>
    </source>
</evidence>
<dbReference type="PANTHER" id="PTHR17490:SF16">
    <property type="entry name" value="THREONYLCARBAMOYL-AMP SYNTHASE"/>
    <property type="match status" value="1"/>
</dbReference>
<evidence type="ECO:0000256" key="8">
    <source>
        <dbReference type="ARBA" id="ARBA00022741"/>
    </source>
</evidence>
<organism evidence="13 14">
    <name type="scientific">Hanamia caeni</name>
    <dbReference type="NCBI Taxonomy" id="2294116"/>
    <lineage>
        <taxon>Bacteria</taxon>
        <taxon>Pseudomonadati</taxon>
        <taxon>Bacteroidota</taxon>
        <taxon>Chitinophagia</taxon>
        <taxon>Chitinophagales</taxon>
        <taxon>Chitinophagaceae</taxon>
        <taxon>Hanamia</taxon>
    </lineage>
</organism>
<dbReference type="RefSeq" id="WP_123121257.1">
    <property type="nucleotide sequence ID" value="NZ_RJJR01000011.1"/>
</dbReference>
<dbReference type="AlphaFoldDB" id="A0A3M9NBU2"/>
<evidence type="ECO:0000256" key="6">
    <source>
        <dbReference type="ARBA" id="ARBA00022694"/>
    </source>
</evidence>
<dbReference type="GO" id="GO:0008033">
    <property type="term" value="P:tRNA processing"/>
    <property type="evidence" value="ECO:0007669"/>
    <property type="project" value="UniProtKB-KW"/>
</dbReference>
<evidence type="ECO:0000256" key="11">
    <source>
        <dbReference type="ARBA" id="ARBA00048366"/>
    </source>
</evidence>
<dbReference type="InterPro" id="IPR050156">
    <property type="entry name" value="TC-AMP_synthase_SUA5"/>
</dbReference>
<dbReference type="GO" id="GO:0005737">
    <property type="term" value="C:cytoplasm"/>
    <property type="evidence" value="ECO:0007669"/>
    <property type="project" value="UniProtKB-SubCell"/>
</dbReference>
<keyword evidence="6" id="KW-0819">tRNA processing</keyword>
<evidence type="ECO:0000256" key="4">
    <source>
        <dbReference type="ARBA" id="ARBA00022490"/>
    </source>
</evidence>
<keyword evidence="7" id="KW-0548">Nucleotidyltransferase</keyword>
<proteinExistence type="inferred from homology"/>
<dbReference type="PANTHER" id="PTHR17490">
    <property type="entry name" value="SUA5"/>
    <property type="match status" value="1"/>
</dbReference>
<evidence type="ECO:0000256" key="9">
    <source>
        <dbReference type="ARBA" id="ARBA00022840"/>
    </source>
</evidence>
<dbReference type="GO" id="GO:0061710">
    <property type="term" value="F:L-threonylcarbamoyladenylate synthase"/>
    <property type="evidence" value="ECO:0007669"/>
    <property type="project" value="UniProtKB-EC"/>
</dbReference>
<comment type="caution">
    <text evidence="13">The sequence shown here is derived from an EMBL/GenBank/DDBJ whole genome shotgun (WGS) entry which is preliminary data.</text>
</comment>
<accession>A0A3M9NBU2</accession>
<keyword evidence="8" id="KW-0547">Nucleotide-binding</keyword>
<dbReference type="Proteomes" id="UP000267223">
    <property type="component" value="Unassembled WGS sequence"/>
</dbReference>
<comment type="similarity">
    <text evidence="2">Belongs to the SUA5 family.</text>
</comment>
<keyword evidence="14" id="KW-1185">Reference proteome</keyword>
<comment type="subcellular location">
    <subcellularLocation>
        <location evidence="1">Cytoplasm</location>
    </subcellularLocation>
</comment>
<dbReference type="EMBL" id="RJJR01000011">
    <property type="protein sequence ID" value="RNI35270.1"/>
    <property type="molecule type" value="Genomic_DNA"/>
</dbReference>
<evidence type="ECO:0000259" key="12">
    <source>
        <dbReference type="PROSITE" id="PS51163"/>
    </source>
</evidence>